<dbReference type="PANTHER" id="PTHR10491:SF4">
    <property type="entry name" value="METHIONINE ADENOSYLTRANSFERASE 2 SUBUNIT BETA"/>
    <property type="match status" value="1"/>
</dbReference>
<dbReference type="SUPFAM" id="SSF51735">
    <property type="entry name" value="NAD(P)-binding Rossmann-fold domains"/>
    <property type="match status" value="1"/>
</dbReference>
<dbReference type="CDD" id="cd05254">
    <property type="entry name" value="dTDP_HR_like_SDR_e"/>
    <property type="match status" value="1"/>
</dbReference>
<dbReference type="UniPathway" id="UPA00124"/>
<evidence type="ECO:0000256" key="2">
    <source>
        <dbReference type="RuleBase" id="RU364082"/>
    </source>
</evidence>
<dbReference type="EMBL" id="LSDA01000037">
    <property type="protein sequence ID" value="KXB59168.1"/>
    <property type="molecule type" value="Genomic_DNA"/>
</dbReference>
<protein>
    <recommendedName>
        <fullName evidence="2">dTDP-4-dehydrorhamnose reductase</fullName>
        <ecNumber evidence="2">1.1.1.133</ecNumber>
    </recommendedName>
</protein>
<keyword evidence="5" id="KW-1185">Reference proteome</keyword>
<evidence type="ECO:0000313" key="4">
    <source>
        <dbReference type="EMBL" id="KXB59168.1"/>
    </source>
</evidence>
<feature type="domain" description="RmlD-like substrate binding" evidence="3">
    <location>
        <begin position="1"/>
        <end position="282"/>
    </location>
</feature>
<dbReference type="STRING" id="467210.HMPREF1866_00984"/>
<dbReference type="InterPro" id="IPR036291">
    <property type="entry name" value="NAD(P)-bd_dom_sf"/>
</dbReference>
<sequence>MRVLVTGAKGQLGSDLLCELSKRNIESVGIDIDDLDITDADATKRVIEKINNDARIDAIIHCAAYTAVDAAEDNEALVTKINAEGTKNIAEVAKTLDVAMMYISTDYVFDGEGERPWEPDDKRAPLNVYGMAKYKGELYVEELLKKYFIVRISWVFGLHGNNFIKTMIRLGKERGAVSVVNDQIGSPTYTPDLSRLLVDMIVTDKYGRYHATNEGLCSWYDFAVEIFKQAKLDVAVTPVSSDAFPVKAKRPHNSRMDKSKLTENGFELLPPWQDALRRYLLELGEN</sequence>
<dbReference type="Gene3D" id="3.90.25.10">
    <property type="entry name" value="UDP-galactose 4-epimerase, domain 1"/>
    <property type="match status" value="1"/>
</dbReference>
<dbReference type="GO" id="GO:0008831">
    <property type="term" value="F:dTDP-4-dehydrorhamnose reductase activity"/>
    <property type="evidence" value="ECO:0007669"/>
    <property type="project" value="UniProtKB-EC"/>
</dbReference>
<evidence type="ECO:0000313" key="5">
    <source>
        <dbReference type="Proteomes" id="UP000070394"/>
    </source>
</evidence>
<name>A0A133ZUQ7_9FIRM</name>
<keyword evidence="2" id="KW-0560">Oxidoreductase</keyword>
<dbReference type="PATRIC" id="fig|467210.3.peg.973"/>
<dbReference type="AlphaFoldDB" id="A0A133ZUQ7"/>
<gene>
    <name evidence="4" type="ORF">HMPREF1866_00984</name>
</gene>
<dbReference type="InterPro" id="IPR029903">
    <property type="entry name" value="RmlD-like-bd"/>
</dbReference>
<dbReference type="Gene3D" id="3.40.50.720">
    <property type="entry name" value="NAD(P)-binding Rossmann-like Domain"/>
    <property type="match status" value="1"/>
</dbReference>
<dbReference type="Pfam" id="PF04321">
    <property type="entry name" value="RmlD_sub_bind"/>
    <property type="match status" value="1"/>
</dbReference>
<dbReference type="Proteomes" id="UP000070394">
    <property type="component" value="Unassembled WGS sequence"/>
</dbReference>
<comment type="function">
    <text evidence="2">Catalyzes the reduction of dTDP-6-deoxy-L-lyxo-4-hexulose to yield dTDP-L-rhamnose.</text>
</comment>
<accession>A0A133ZUQ7</accession>
<dbReference type="RefSeq" id="WP_060930856.1">
    <property type="nucleotide sequence ID" value="NZ_KQ959797.1"/>
</dbReference>
<dbReference type="InterPro" id="IPR005913">
    <property type="entry name" value="dTDP_dehydrorham_reduct"/>
</dbReference>
<dbReference type="GO" id="GO:0005829">
    <property type="term" value="C:cytosol"/>
    <property type="evidence" value="ECO:0007669"/>
    <property type="project" value="TreeGrafter"/>
</dbReference>
<comment type="caution">
    <text evidence="4">The sequence shown here is derived from an EMBL/GenBank/DDBJ whole genome shotgun (WGS) entry which is preliminary data.</text>
</comment>
<evidence type="ECO:0000256" key="1">
    <source>
        <dbReference type="ARBA" id="ARBA00010944"/>
    </source>
</evidence>
<dbReference type="GO" id="GO:0019305">
    <property type="term" value="P:dTDP-rhamnose biosynthetic process"/>
    <property type="evidence" value="ECO:0007669"/>
    <property type="project" value="UniProtKB-UniPathway"/>
</dbReference>
<organism evidence="4 5">
    <name type="scientific">Lachnoanaerobaculum saburreum</name>
    <dbReference type="NCBI Taxonomy" id="467210"/>
    <lineage>
        <taxon>Bacteria</taxon>
        <taxon>Bacillati</taxon>
        <taxon>Bacillota</taxon>
        <taxon>Clostridia</taxon>
        <taxon>Lachnospirales</taxon>
        <taxon>Lachnospiraceae</taxon>
        <taxon>Lachnoanaerobaculum</taxon>
    </lineage>
</organism>
<dbReference type="NCBIfam" id="TIGR01214">
    <property type="entry name" value="rmlD"/>
    <property type="match status" value="1"/>
</dbReference>
<comment type="similarity">
    <text evidence="1 2">Belongs to the dTDP-4-dehydrorhamnose reductase family.</text>
</comment>
<proteinExistence type="inferred from homology"/>
<evidence type="ECO:0000259" key="3">
    <source>
        <dbReference type="Pfam" id="PF04321"/>
    </source>
</evidence>
<dbReference type="PANTHER" id="PTHR10491">
    <property type="entry name" value="DTDP-4-DEHYDRORHAMNOSE REDUCTASE"/>
    <property type="match status" value="1"/>
</dbReference>
<comment type="pathway">
    <text evidence="2">Carbohydrate biosynthesis; dTDP-L-rhamnose biosynthesis.</text>
</comment>
<reference evidence="5" key="1">
    <citation type="submission" date="2016-01" db="EMBL/GenBank/DDBJ databases">
        <authorList>
            <person name="Mitreva M."/>
            <person name="Pepin K.H."/>
            <person name="Mihindukulasuriya K.A."/>
            <person name="Fulton R."/>
            <person name="Fronick C."/>
            <person name="O'Laughlin M."/>
            <person name="Miner T."/>
            <person name="Herter B."/>
            <person name="Rosa B.A."/>
            <person name="Cordes M."/>
            <person name="Tomlinson C."/>
            <person name="Wollam A."/>
            <person name="Palsikar V.B."/>
            <person name="Mardis E.R."/>
            <person name="Wilson R.K."/>
        </authorList>
    </citation>
    <scope>NUCLEOTIDE SEQUENCE [LARGE SCALE GENOMIC DNA]</scope>
    <source>
        <strain evidence="5">DNF00896</strain>
    </source>
</reference>
<dbReference type="EC" id="1.1.1.133" evidence="2"/>
<keyword evidence="2" id="KW-0521">NADP</keyword>
<dbReference type="OrthoDB" id="9803892at2"/>